<dbReference type="AlphaFoldDB" id="A0A0N0P4M5"/>
<accession>A0A0N0P4M5</accession>
<reference evidence="1 2" key="1">
    <citation type="journal article" date="2015" name="PLoS Pathog.">
        <title>Leptomonas seymouri: Adaptations to the Dixenous Life Cycle Analyzed by Genome Sequencing, Transcriptome Profiling and Co-infection with Leishmania donovani.</title>
        <authorList>
            <person name="Kraeva N."/>
            <person name="Butenko A."/>
            <person name="Hlavacova J."/>
            <person name="Kostygov A."/>
            <person name="Myskova J."/>
            <person name="Grybchuk D."/>
            <person name="Lestinova T."/>
            <person name="Votypka J."/>
            <person name="Volf P."/>
            <person name="Opperdoes F."/>
            <person name="Flegontov P."/>
            <person name="Lukes J."/>
            <person name="Yurchenko V."/>
        </authorList>
    </citation>
    <scope>NUCLEOTIDE SEQUENCE [LARGE SCALE GENOMIC DNA]</scope>
    <source>
        <strain evidence="1 2">ATCC 30220</strain>
    </source>
</reference>
<dbReference type="Proteomes" id="UP000038009">
    <property type="component" value="Unassembled WGS sequence"/>
</dbReference>
<dbReference type="EMBL" id="LJSK01000216">
    <property type="protein sequence ID" value="KPI84997.1"/>
    <property type="molecule type" value="Genomic_DNA"/>
</dbReference>
<comment type="caution">
    <text evidence="1">The sequence shown here is derived from an EMBL/GenBank/DDBJ whole genome shotgun (WGS) entry which is preliminary data.</text>
</comment>
<evidence type="ECO:0000313" key="2">
    <source>
        <dbReference type="Proteomes" id="UP000038009"/>
    </source>
</evidence>
<evidence type="ECO:0000313" key="1">
    <source>
        <dbReference type="EMBL" id="KPI84997.1"/>
    </source>
</evidence>
<sequence>MPAVVTDRTLLPCAHLQYAIHDVFLSHAAPSGPLPQKEGELRLALEVLGLSVKPMHCTVKFCAANASTR</sequence>
<keyword evidence="2" id="KW-1185">Reference proteome</keyword>
<organism evidence="1 2">
    <name type="scientific">Leptomonas seymouri</name>
    <dbReference type="NCBI Taxonomy" id="5684"/>
    <lineage>
        <taxon>Eukaryota</taxon>
        <taxon>Discoba</taxon>
        <taxon>Euglenozoa</taxon>
        <taxon>Kinetoplastea</taxon>
        <taxon>Metakinetoplastina</taxon>
        <taxon>Trypanosomatida</taxon>
        <taxon>Trypanosomatidae</taxon>
        <taxon>Leishmaniinae</taxon>
        <taxon>Leptomonas</taxon>
    </lineage>
</organism>
<proteinExistence type="predicted"/>
<gene>
    <name evidence="1" type="ORF">ABL78_5963</name>
</gene>
<name>A0A0N0P4M5_LEPSE</name>
<dbReference type="VEuPathDB" id="TriTrypDB:Lsey_0216_0150"/>
<protein>
    <submittedName>
        <fullName evidence="1">Uncharacterized protein</fullName>
    </submittedName>
</protein>